<dbReference type="EMBL" id="BSXS01004751">
    <property type="protein sequence ID" value="GME83430.1"/>
    <property type="molecule type" value="Genomic_DNA"/>
</dbReference>
<proteinExistence type="predicted"/>
<protein>
    <submittedName>
        <fullName evidence="1">Unnamed protein product</fullName>
    </submittedName>
</protein>
<accession>A0ACB5T809</accession>
<sequence length="145" mass="16109">MHVKQSAERYNQSTYRQVDLMSSTLKILYMLLPSDILLLYLNQASDIAKAAEKLRNCSTKQQNVRNYSPAEVLYLYAEQASDIVKSKGFTPYTGDIATSDESLQKSKISSSSEGVLGDTDNEQPVMENRDRALDSSRGDAGDTDV</sequence>
<keyword evidence="2" id="KW-1185">Reference proteome</keyword>
<evidence type="ECO:0000313" key="2">
    <source>
        <dbReference type="Proteomes" id="UP001165064"/>
    </source>
</evidence>
<name>A0ACB5T809_AMBMO</name>
<reference evidence="1" key="1">
    <citation type="submission" date="2023-04" db="EMBL/GenBank/DDBJ databases">
        <title>Ambrosiozyma monospora NBRC 10751.</title>
        <authorList>
            <person name="Ichikawa N."/>
            <person name="Sato H."/>
            <person name="Tonouchi N."/>
        </authorList>
    </citation>
    <scope>NUCLEOTIDE SEQUENCE</scope>
    <source>
        <strain evidence="1">NBRC 10751</strain>
    </source>
</reference>
<comment type="caution">
    <text evidence="1">The sequence shown here is derived from an EMBL/GenBank/DDBJ whole genome shotgun (WGS) entry which is preliminary data.</text>
</comment>
<evidence type="ECO:0000313" key="1">
    <source>
        <dbReference type="EMBL" id="GME83430.1"/>
    </source>
</evidence>
<gene>
    <name evidence="1" type="ORF">Amon02_000616600</name>
</gene>
<dbReference type="Proteomes" id="UP001165064">
    <property type="component" value="Unassembled WGS sequence"/>
</dbReference>
<organism evidence="1 2">
    <name type="scientific">Ambrosiozyma monospora</name>
    <name type="common">Yeast</name>
    <name type="synonym">Endomycopsis monosporus</name>
    <dbReference type="NCBI Taxonomy" id="43982"/>
    <lineage>
        <taxon>Eukaryota</taxon>
        <taxon>Fungi</taxon>
        <taxon>Dikarya</taxon>
        <taxon>Ascomycota</taxon>
        <taxon>Saccharomycotina</taxon>
        <taxon>Pichiomycetes</taxon>
        <taxon>Pichiales</taxon>
        <taxon>Pichiaceae</taxon>
        <taxon>Ambrosiozyma</taxon>
    </lineage>
</organism>